<keyword evidence="14" id="KW-0413">Isomerase</keyword>
<proteinExistence type="inferred from homology"/>
<comment type="pathway">
    <text evidence="2 13">tRNA modification; tRNA-queuosine biosynthesis.</text>
</comment>
<comment type="subcellular location">
    <subcellularLocation>
        <location evidence="1 13">Cytoplasm</location>
    </subcellularLocation>
</comment>
<dbReference type="Gene3D" id="3.40.1780.10">
    <property type="entry name" value="QueA-like"/>
    <property type="match status" value="1"/>
</dbReference>
<dbReference type="GO" id="GO:0008616">
    <property type="term" value="P:tRNA queuosine(34) biosynthetic process"/>
    <property type="evidence" value="ECO:0007669"/>
    <property type="project" value="UniProtKB-UniRule"/>
</dbReference>
<dbReference type="EMBL" id="JWJD01000003">
    <property type="protein sequence ID" value="KIH76612.1"/>
    <property type="molecule type" value="Genomic_DNA"/>
</dbReference>
<reference evidence="14 15" key="1">
    <citation type="submission" date="2014-12" db="EMBL/GenBank/DDBJ databases">
        <title>Genomes of Geoalkalibacter ferrihydriticus and Geoalkalibacter subterraneus, two haloalkaliphilic metal-reducing members of the Geobacteraceae.</title>
        <authorList>
            <person name="Badalamenti J.P."/>
            <person name="Torres C.I."/>
            <person name="Krajmalnik-Brown R."/>
            <person name="Bond D.R."/>
        </authorList>
    </citation>
    <scope>NUCLEOTIDE SEQUENCE [LARGE SCALE GENOMIC DNA]</scope>
    <source>
        <strain evidence="14 15">DSM 17813</strain>
    </source>
</reference>
<evidence type="ECO:0000256" key="8">
    <source>
        <dbReference type="ARBA" id="ARBA00052751"/>
    </source>
</evidence>
<accession>A0A0C2HUX9</accession>
<comment type="subunit">
    <text evidence="3 13">Monomer.</text>
</comment>
<name>A0A0C2HUX9_9BACT</name>
<dbReference type="AlphaFoldDB" id="A0A0C2HUX9"/>
<dbReference type="SUPFAM" id="SSF111337">
    <property type="entry name" value="QueA-like"/>
    <property type="match status" value="1"/>
</dbReference>
<evidence type="ECO:0000256" key="3">
    <source>
        <dbReference type="ARBA" id="ARBA00011245"/>
    </source>
</evidence>
<comment type="similarity">
    <text evidence="9 13">Belongs to the QueA family.</text>
</comment>
<dbReference type="HAMAP" id="MF_00113">
    <property type="entry name" value="QueA"/>
    <property type="match status" value="1"/>
</dbReference>
<evidence type="ECO:0000256" key="11">
    <source>
        <dbReference type="ARBA" id="ARBA00069325"/>
    </source>
</evidence>
<keyword evidence="15" id="KW-1185">Reference proteome</keyword>
<keyword evidence="4 13" id="KW-0963">Cytoplasm</keyword>
<dbReference type="PANTHER" id="PTHR30307">
    <property type="entry name" value="S-ADENOSYLMETHIONINE:TRNA RIBOSYLTRANSFERASE-ISOMERASE"/>
    <property type="match status" value="1"/>
</dbReference>
<dbReference type="RefSeq" id="WP_040099310.1">
    <property type="nucleotide sequence ID" value="NZ_JWJD01000003.1"/>
</dbReference>
<comment type="caution">
    <text evidence="14">The sequence shown here is derived from an EMBL/GenBank/DDBJ whole genome shotgun (WGS) entry which is preliminary data.</text>
</comment>
<evidence type="ECO:0000313" key="15">
    <source>
        <dbReference type="Proteomes" id="UP000035068"/>
    </source>
</evidence>
<dbReference type="InterPro" id="IPR003699">
    <property type="entry name" value="QueA"/>
</dbReference>
<evidence type="ECO:0000256" key="2">
    <source>
        <dbReference type="ARBA" id="ARBA00004691"/>
    </source>
</evidence>
<keyword evidence="7 13" id="KW-0671">Queuosine biosynthesis</keyword>
<dbReference type="Pfam" id="PF02547">
    <property type="entry name" value="Queuosine_synth"/>
    <property type="match status" value="1"/>
</dbReference>
<evidence type="ECO:0000256" key="9">
    <source>
        <dbReference type="ARBA" id="ARBA00061210"/>
    </source>
</evidence>
<dbReference type="Gene3D" id="2.40.10.240">
    <property type="entry name" value="QueA-like"/>
    <property type="match status" value="1"/>
</dbReference>
<dbReference type="NCBIfam" id="TIGR00113">
    <property type="entry name" value="queA"/>
    <property type="match status" value="1"/>
</dbReference>
<dbReference type="GO" id="GO:0005737">
    <property type="term" value="C:cytoplasm"/>
    <property type="evidence" value="ECO:0007669"/>
    <property type="project" value="UniProtKB-SubCell"/>
</dbReference>
<dbReference type="UniPathway" id="UPA00392"/>
<comment type="catalytic activity">
    <reaction evidence="8 13">
        <text>7-aminomethyl-7-carbaguanosine(34) in tRNA + S-adenosyl-L-methionine = epoxyqueuosine(34) in tRNA + adenine + L-methionine + 2 H(+)</text>
        <dbReference type="Rhea" id="RHEA:32155"/>
        <dbReference type="Rhea" id="RHEA-COMP:10342"/>
        <dbReference type="Rhea" id="RHEA-COMP:18582"/>
        <dbReference type="ChEBI" id="CHEBI:15378"/>
        <dbReference type="ChEBI" id="CHEBI:16708"/>
        <dbReference type="ChEBI" id="CHEBI:57844"/>
        <dbReference type="ChEBI" id="CHEBI:59789"/>
        <dbReference type="ChEBI" id="CHEBI:82833"/>
        <dbReference type="ChEBI" id="CHEBI:194443"/>
        <dbReference type="EC" id="2.4.99.17"/>
    </reaction>
</comment>
<protein>
    <recommendedName>
        <fullName evidence="11 13">S-adenosylmethionine:tRNA ribosyltransferase-isomerase</fullName>
        <ecNumber evidence="10 13">2.4.99.17</ecNumber>
    </recommendedName>
    <alternativeName>
        <fullName evidence="12 13">Queuosine biosynthesis protein QueA</fullName>
    </alternativeName>
</protein>
<dbReference type="FunFam" id="3.40.1780.10:FF:000001">
    <property type="entry name" value="S-adenosylmethionine:tRNA ribosyltransferase-isomerase"/>
    <property type="match status" value="1"/>
</dbReference>
<keyword evidence="6 13" id="KW-0949">S-adenosyl-L-methionine</keyword>
<evidence type="ECO:0000256" key="1">
    <source>
        <dbReference type="ARBA" id="ARBA00004496"/>
    </source>
</evidence>
<dbReference type="InterPro" id="IPR042118">
    <property type="entry name" value="QueA_dom1"/>
</dbReference>
<evidence type="ECO:0000313" key="14">
    <source>
        <dbReference type="EMBL" id="KIH76612.1"/>
    </source>
</evidence>
<evidence type="ECO:0000256" key="13">
    <source>
        <dbReference type="HAMAP-Rule" id="MF_00113"/>
    </source>
</evidence>
<dbReference type="InterPro" id="IPR042119">
    <property type="entry name" value="QueA_dom2"/>
</dbReference>
<sequence>MHLNDFNFELPEHLIAQHPAQQRDGSRLMTLDRAAGSLHPGYFPDVVGAFRPGDLLVINDTRVIPARLLGRKVSGGRIEVFLVRRLVGEDETWLCLTRSSKPARPGTRVLFEGGLEGEVLGADEQEPGQRRVRFKVQGEFLQVLEKVGRMPLPPYISRPDHNLDRERYQTVFAQEPGAVAAPTAGLHFTEPILRQLREVGVDICPLTLHVGPGTFLPVRVDDIRDHRMHAEHYRVPVATAEAVNRAKQQGRRVFALGTTATRVLEFALDDAGRLLPGEGVSDLFIYPGFRFRVVDGLITNFHLPRSTLLMLVCAFAGRELTLEAYRRAVEEQFRFFSYGDCMLIL</sequence>
<evidence type="ECO:0000256" key="10">
    <source>
        <dbReference type="ARBA" id="ARBA00066503"/>
    </source>
</evidence>
<dbReference type="NCBIfam" id="NF001140">
    <property type="entry name" value="PRK00147.1"/>
    <property type="match status" value="1"/>
</dbReference>
<dbReference type="InterPro" id="IPR036100">
    <property type="entry name" value="QueA_sf"/>
</dbReference>
<evidence type="ECO:0000256" key="12">
    <source>
        <dbReference type="ARBA" id="ARBA00076160"/>
    </source>
</evidence>
<evidence type="ECO:0000256" key="5">
    <source>
        <dbReference type="ARBA" id="ARBA00022679"/>
    </source>
</evidence>
<dbReference type="EC" id="2.4.99.17" evidence="10 13"/>
<dbReference type="PANTHER" id="PTHR30307:SF0">
    <property type="entry name" value="S-ADENOSYLMETHIONINE:TRNA RIBOSYLTRANSFERASE-ISOMERASE"/>
    <property type="match status" value="1"/>
</dbReference>
<dbReference type="FunFam" id="2.40.10.240:FF:000002">
    <property type="entry name" value="S-adenosylmethionine:tRNA ribosyltransferase-isomerase"/>
    <property type="match status" value="1"/>
</dbReference>
<keyword evidence="5 13" id="KW-0808">Transferase</keyword>
<dbReference type="Proteomes" id="UP000035068">
    <property type="component" value="Unassembled WGS sequence"/>
</dbReference>
<organism evidence="14 15">
    <name type="scientific">Geoalkalibacter ferrihydriticus DSM 17813</name>
    <dbReference type="NCBI Taxonomy" id="1121915"/>
    <lineage>
        <taxon>Bacteria</taxon>
        <taxon>Pseudomonadati</taxon>
        <taxon>Thermodesulfobacteriota</taxon>
        <taxon>Desulfuromonadia</taxon>
        <taxon>Desulfuromonadales</taxon>
        <taxon>Geoalkalibacteraceae</taxon>
        <taxon>Geoalkalibacter</taxon>
    </lineage>
</organism>
<dbReference type="GO" id="GO:0051075">
    <property type="term" value="F:S-adenosylmethionine:tRNA ribosyltransferase-isomerase activity"/>
    <property type="evidence" value="ECO:0007669"/>
    <property type="project" value="UniProtKB-EC"/>
</dbReference>
<comment type="function">
    <text evidence="13">Transfers and isomerizes the ribose moiety from AdoMet to the 7-aminomethyl group of 7-deazaguanine (preQ1-tRNA) to give epoxyqueuosine (oQ-tRNA).</text>
</comment>
<evidence type="ECO:0000256" key="4">
    <source>
        <dbReference type="ARBA" id="ARBA00022490"/>
    </source>
</evidence>
<gene>
    <name evidence="13" type="primary">queA</name>
    <name evidence="14" type="ORF">GFER_10655</name>
</gene>
<evidence type="ECO:0000256" key="6">
    <source>
        <dbReference type="ARBA" id="ARBA00022691"/>
    </source>
</evidence>
<evidence type="ECO:0000256" key="7">
    <source>
        <dbReference type="ARBA" id="ARBA00022785"/>
    </source>
</evidence>